<reference evidence="2" key="3">
    <citation type="journal article" date="2017" name="Nature">
        <title>Genome sequence of the progenitor of the wheat D genome Aegilops tauschii.</title>
        <authorList>
            <person name="Luo M.C."/>
            <person name="Gu Y.Q."/>
            <person name="Puiu D."/>
            <person name="Wang H."/>
            <person name="Twardziok S.O."/>
            <person name="Deal K.R."/>
            <person name="Huo N."/>
            <person name="Zhu T."/>
            <person name="Wang L."/>
            <person name="Wang Y."/>
            <person name="McGuire P.E."/>
            <person name="Liu S."/>
            <person name="Long H."/>
            <person name="Ramasamy R.K."/>
            <person name="Rodriguez J.C."/>
            <person name="Van S.L."/>
            <person name="Yuan L."/>
            <person name="Wang Z."/>
            <person name="Xia Z."/>
            <person name="Xiao L."/>
            <person name="Anderson O.D."/>
            <person name="Ouyang S."/>
            <person name="Liang Y."/>
            <person name="Zimin A.V."/>
            <person name="Pertea G."/>
            <person name="Qi P."/>
            <person name="Bennetzen J.L."/>
            <person name="Dai X."/>
            <person name="Dawson M.W."/>
            <person name="Muller H.G."/>
            <person name="Kugler K."/>
            <person name="Rivarola-Duarte L."/>
            <person name="Spannagl M."/>
            <person name="Mayer K.F.X."/>
            <person name="Lu F.H."/>
            <person name="Bevan M.W."/>
            <person name="Leroy P."/>
            <person name="Li P."/>
            <person name="You F.M."/>
            <person name="Sun Q."/>
            <person name="Liu Z."/>
            <person name="Lyons E."/>
            <person name="Wicker T."/>
            <person name="Salzberg S.L."/>
            <person name="Devos K.M."/>
            <person name="Dvorak J."/>
        </authorList>
    </citation>
    <scope>NUCLEOTIDE SEQUENCE [LARGE SCALE GENOMIC DNA]</scope>
    <source>
        <strain evidence="2">cv. AL8/78</strain>
    </source>
</reference>
<dbReference type="EnsemblPlants" id="AET7Gv20480000.2">
    <property type="protein sequence ID" value="AET7Gv20480000.2"/>
    <property type="gene ID" value="AET7Gv20480000"/>
</dbReference>
<dbReference type="Gene3D" id="1.25.10.10">
    <property type="entry name" value="Leucine-rich Repeat Variant"/>
    <property type="match status" value="1"/>
</dbReference>
<dbReference type="Proteomes" id="UP000015105">
    <property type="component" value="Chromosome 7D"/>
</dbReference>
<evidence type="ECO:0000313" key="3">
    <source>
        <dbReference type="Proteomes" id="UP000015105"/>
    </source>
</evidence>
<protein>
    <recommendedName>
        <fullName evidence="1">Exportin-5 C-terminal domain-containing protein</fullName>
    </recommendedName>
</protein>
<reference evidence="2" key="5">
    <citation type="journal article" date="2021" name="G3 (Bethesda)">
        <title>Aegilops tauschii genome assembly Aet v5.0 features greater sequence contiguity and improved annotation.</title>
        <authorList>
            <person name="Wang L."/>
            <person name="Zhu T."/>
            <person name="Rodriguez J.C."/>
            <person name="Deal K.R."/>
            <person name="Dubcovsky J."/>
            <person name="McGuire P.E."/>
            <person name="Lux T."/>
            <person name="Spannagl M."/>
            <person name="Mayer K.F.X."/>
            <person name="Baldrich P."/>
            <person name="Meyers B.C."/>
            <person name="Huo N."/>
            <person name="Gu Y.Q."/>
            <person name="Zhou H."/>
            <person name="Devos K.M."/>
            <person name="Bennetzen J.L."/>
            <person name="Unver T."/>
            <person name="Budak H."/>
            <person name="Gulick P.J."/>
            <person name="Galiba G."/>
            <person name="Kalapos B."/>
            <person name="Nelson D.R."/>
            <person name="Li P."/>
            <person name="You F.M."/>
            <person name="Luo M.C."/>
            <person name="Dvorak J."/>
        </authorList>
    </citation>
    <scope>NUCLEOTIDE SEQUENCE [LARGE SCALE GENOMIC DNA]</scope>
    <source>
        <strain evidence="2">cv. AL8/78</strain>
    </source>
</reference>
<dbReference type="AlphaFoldDB" id="A0A453R6D6"/>
<sequence>LSGSELKVEVMEEKLLRDLTREVCSVIWVLALPGLNSGLPSLEQLGTVNRIDSSLKSLESFASSSLTWY</sequence>
<reference evidence="3" key="2">
    <citation type="journal article" date="2017" name="Nat. Plants">
        <title>The Aegilops tauschii genome reveals multiple impacts of transposons.</title>
        <authorList>
            <person name="Zhao G."/>
            <person name="Zou C."/>
            <person name="Li K."/>
            <person name="Wang K."/>
            <person name="Li T."/>
            <person name="Gao L."/>
            <person name="Zhang X."/>
            <person name="Wang H."/>
            <person name="Yang Z."/>
            <person name="Liu X."/>
            <person name="Jiang W."/>
            <person name="Mao L."/>
            <person name="Kong X."/>
            <person name="Jiao Y."/>
            <person name="Jia J."/>
        </authorList>
    </citation>
    <scope>NUCLEOTIDE SEQUENCE [LARGE SCALE GENOMIC DNA]</scope>
    <source>
        <strain evidence="3">cv. AL8/78</strain>
    </source>
</reference>
<name>A0A453R6D6_AEGTS</name>
<dbReference type="InterPro" id="IPR011989">
    <property type="entry name" value="ARM-like"/>
</dbReference>
<dbReference type="Pfam" id="PF19273">
    <property type="entry name" value="Exportin-5"/>
    <property type="match status" value="1"/>
</dbReference>
<dbReference type="STRING" id="200361.A0A453R6D6"/>
<dbReference type="InterPro" id="IPR045478">
    <property type="entry name" value="Exportin-5_C"/>
</dbReference>
<keyword evidence="3" id="KW-1185">Reference proteome</keyword>
<feature type="domain" description="Exportin-5 C-terminal" evidence="1">
    <location>
        <begin position="2"/>
        <end position="54"/>
    </location>
</feature>
<evidence type="ECO:0000313" key="2">
    <source>
        <dbReference type="EnsemblPlants" id="AET7Gv20480000.2"/>
    </source>
</evidence>
<reference evidence="3" key="1">
    <citation type="journal article" date="2014" name="Science">
        <title>Ancient hybridizations among the ancestral genomes of bread wheat.</title>
        <authorList>
            <consortium name="International Wheat Genome Sequencing Consortium,"/>
            <person name="Marcussen T."/>
            <person name="Sandve S.R."/>
            <person name="Heier L."/>
            <person name="Spannagl M."/>
            <person name="Pfeifer M."/>
            <person name="Jakobsen K.S."/>
            <person name="Wulff B.B."/>
            <person name="Steuernagel B."/>
            <person name="Mayer K.F."/>
            <person name="Olsen O.A."/>
        </authorList>
    </citation>
    <scope>NUCLEOTIDE SEQUENCE [LARGE SCALE GENOMIC DNA]</scope>
    <source>
        <strain evidence="3">cv. AL8/78</strain>
    </source>
</reference>
<dbReference type="Gramene" id="AET7Gv20480000.2">
    <property type="protein sequence ID" value="AET7Gv20480000.2"/>
    <property type="gene ID" value="AET7Gv20480000"/>
</dbReference>
<accession>A0A453R6D6</accession>
<reference evidence="2" key="4">
    <citation type="submission" date="2019-03" db="UniProtKB">
        <authorList>
            <consortium name="EnsemblPlants"/>
        </authorList>
    </citation>
    <scope>IDENTIFICATION</scope>
</reference>
<proteinExistence type="predicted"/>
<organism evidence="2 3">
    <name type="scientific">Aegilops tauschii subsp. strangulata</name>
    <name type="common">Goatgrass</name>
    <dbReference type="NCBI Taxonomy" id="200361"/>
    <lineage>
        <taxon>Eukaryota</taxon>
        <taxon>Viridiplantae</taxon>
        <taxon>Streptophyta</taxon>
        <taxon>Embryophyta</taxon>
        <taxon>Tracheophyta</taxon>
        <taxon>Spermatophyta</taxon>
        <taxon>Magnoliopsida</taxon>
        <taxon>Liliopsida</taxon>
        <taxon>Poales</taxon>
        <taxon>Poaceae</taxon>
        <taxon>BOP clade</taxon>
        <taxon>Pooideae</taxon>
        <taxon>Triticodae</taxon>
        <taxon>Triticeae</taxon>
        <taxon>Triticinae</taxon>
        <taxon>Aegilops</taxon>
    </lineage>
</organism>
<evidence type="ECO:0000259" key="1">
    <source>
        <dbReference type="Pfam" id="PF19273"/>
    </source>
</evidence>